<feature type="region of interest" description="Disordered" evidence="1">
    <location>
        <begin position="94"/>
        <end position="114"/>
    </location>
</feature>
<dbReference type="PANTHER" id="PTHR20929:SF11">
    <property type="entry name" value="DYNEIN AXONEMAL INTERMEDIATE CHAIN 7"/>
    <property type="match status" value="1"/>
</dbReference>
<sequence length="447" mass="52025">MTKKARKALEKEQAATAAAEAEKIRKPIEVHFEELELTVKMPLDIDCYCMAIRTLWLKYDHYSDYAISYVAPRLPDEYENIYTIGPFRAEKRYRDPTGRLDPRTSLPSVDNHSATDNEPTHILYNYILFIYLPCKYYRRFHLCDLDSSDFLTFCQNEYDAKLKIREEQVEGRRLRLEEKKAILERMENPPVQVPAKPERKGKQQKKPGVSGAKRPEPEQEAEQLSYLPTPDEIVLQREDEMRKEIRKLLFTRCEKTEINLRKYRILGGVLHIDLVYQPPQPKDMSRDIMLTTLQIPKKLKFVPFCKPYKAPPPAPDSERTPEVIEAEMKALETAMEELVLVTLKLPSSIIWFEPPLVAHWIPEKKLWSTQDVHDIKYNEEKQTITFRTGRLGVHGLAALKFVNIPFQSWELKPEMGRKACGGVVLNISGAIIQAEFIVRVFNSMNYI</sequence>
<evidence type="ECO:0000313" key="4">
    <source>
        <dbReference type="Proteomes" id="UP000036403"/>
    </source>
</evidence>
<feature type="region of interest" description="Disordered" evidence="1">
    <location>
        <begin position="185"/>
        <end position="229"/>
    </location>
</feature>
<dbReference type="InterPro" id="IPR022110">
    <property type="entry name" value="CASC1_C"/>
</dbReference>
<name>A0A0J7NAX8_LASNI</name>
<dbReference type="STRING" id="67767.A0A0J7NAX8"/>
<proteinExistence type="predicted"/>
<evidence type="ECO:0000259" key="2">
    <source>
        <dbReference type="Pfam" id="PF12366"/>
    </source>
</evidence>
<dbReference type="AlphaFoldDB" id="A0A0J7NAX8"/>
<dbReference type="GO" id="GO:0048487">
    <property type="term" value="F:beta-tubulin binding"/>
    <property type="evidence" value="ECO:0007669"/>
    <property type="project" value="TreeGrafter"/>
</dbReference>
<organism evidence="3 4">
    <name type="scientific">Lasius niger</name>
    <name type="common">Black garden ant</name>
    <dbReference type="NCBI Taxonomy" id="67767"/>
    <lineage>
        <taxon>Eukaryota</taxon>
        <taxon>Metazoa</taxon>
        <taxon>Ecdysozoa</taxon>
        <taxon>Arthropoda</taxon>
        <taxon>Hexapoda</taxon>
        <taxon>Insecta</taxon>
        <taxon>Pterygota</taxon>
        <taxon>Neoptera</taxon>
        <taxon>Endopterygota</taxon>
        <taxon>Hymenoptera</taxon>
        <taxon>Apocrita</taxon>
        <taxon>Aculeata</taxon>
        <taxon>Formicoidea</taxon>
        <taxon>Formicidae</taxon>
        <taxon>Formicinae</taxon>
        <taxon>Lasius</taxon>
        <taxon>Lasius</taxon>
    </lineage>
</organism>
<reference evidence="3 4" key="1">
    <citation type="submission" date="2015-04" db="EMBL/GenBank/DDBJ databases">
        <title>Lasius niger genome sequencing.</title>
        <authorList>
            <person name="Konorov E.A."/>
            <person name="Nikitin M.A."/>
            <person name="Kirill M.V."/>
            <person name="Chang P."/>
        </authorList>
    </citation>
    <scope>NUCLEOTIDE SEQUENCE [LARGE SCALE GENOMIC DNA]</scope>
    <source>
        <tissue evidence="3">Whole</tissue>
    </source>
</reference>
<dbReference type="OrthoDB" id="297923at2759"/>
<dbReference type="InterPro" id="IPR023247">
    <property type="entry name" value="IC97/Dnai7-like"/>
</dbReference>
<dbReference type="Proteomes" id="UP000036403">
    <property type="component" value="Unassembled WGS sequence"/>
</dbReference>
<accession>A0A0J7NAX8</accession>
<evidence type="ECO:0000313" key="3">
    <source>
        <dbReference type="EMBL" id="KMQ89760.1"/>
    </source>
</evidence>
<feature type="domain" description="CASC1 C-terminal" evidence="2">
    <location>
        <begin position="365"/>
        <end position="415"/>
    </location>
</feature>
<keyword evidence="4" id="KW-1185">Reference proteome</keyword>
<dbReference type="PANTHER" id="PTHR20929">
    <property type="entry name" value="LUNG ADENOMA SUSCEPTIBILITY 1-RELATED"/>
    <property type="match status" value="1"/>
</dbReference>
<evidence type="ECO:0000256" key="1">
    <source>
        <dbReference type="SAM" id="MobiDB-lite"/>
    </source>
</evidence>
<dbReference type="EMBL" id="LBMM01007401">
    <property type="protein sequence ID" value="KMQ89760.1"/>
    <property type="molecule type" value="Genomic_DNA"/>
</dbReference>
<dbReference type="GO" id="GO:0008017">
    <property type="term" value="F:microtubule binding"/>
    <property type="evidence" value="ECO:0007669"/>
    <property type="project" value="TreeGrafter"/>
</dbReference>
<dbReference type="Pfam" id="PF12366">
    <property type="entry name" value="Casc1_C"/>
    <property type="match status" value="1"/>
</dbReference>
<protein>
    <submittedName>
        <fullName evidence="3">Axonemal 84 kDa protein</fullName>
    </submittedName>
</protein>
<gene>
    <name evidence="3" type="ORF">RF55_10576</name>
</gene>
<dbReference type="PaxDb" id="67767-A0A0J7NAX8"/>
<dbReference type="GO" id="GO:0005930">
    <property type="term" value="C:axoneme"/>
    <property type="evidence" value="ECO:0007669"/>
    <property type="project" value="TreeGrafter"/>
</dbReference>
<comment type="caution">
    <text evidence="3">The sequence shown here is derived from an EMBL/GenBank/DDBJ whole genome shotgun (WGS) entry which is preliminary data.</text>
</comment>